<dbReference type="AlphaFoldDB" id="A0A1H8LF70"/>
<dbReference type="Gene3D" id="3.30.1360.40">
    <property type="match status" value="1"/>
</dbReference>
<sequence length="252" mass="27451">MSLPDTLFDRPDPPRLTPLGLDGMLITFSDRMDDAANRAALAFRDRIDAEGWPGLRETATSLCSAYVSFDPATLPPADLQARLREILADRDWLAADLPANRTLWTVPASFEGDHAPQLADAAELAGLSVEAAVREICARPLRALALGYAPGQAYLGQMDDHWDLARQKDLTPTVKEGAVVTAVRQLIIFATSGPTGWRQVGMTRFKAFRPDDPDRPIAFAPGDEVQLRAVSADELERLAQEPLAGATHEAIR</sequence>
<keyword evidence="2 5" id="KW-0378">Hydrolase</keyword>
<accession>A0A1H8LF70</accession>
<evidence type="ECO:0000256" key="2">
    <source>
        <dbReference type="ARBA" id="ARBA00022801"/>
    </source>
</evidence>
<evidence type="ECO:0000313" key="6">
    <source>
        <dbReference type="Proteomes" id="UP000199372"/>
    </source>
</evidence>
<protein>
    <submittedName>
        <fullName evidence="5">Allophanate hydrolase subunit 1</fullName>
    </submittedName>
</protein>
<reference evidence="6" key="1">
    <citation type="submission" date="2016-10" db="EMBL/GenBank/DDBJ databases">
        <authorList>
            <person name="Varghese N."/>
            <person name="Submissions S."/>
        </authorList>
    </citation>
    <scope>NUCLEOTIDE SEQUENCE [LARGE SCALE GENOMIC DNA]</scope>
    <source>
        <strain evidence="6">DSM 26893</strain>
    </source>
</reference>
<proteinExistence type="predicted"/>
<dbReference type="InterPro" id="IPR029000">
    <property type="entry name" value="Cyclophilin-like_dom_sf"/>
</dbReference>
<dbReference type="Proteomes" id="UP000199372">
    <property type="component" value="Unassembled WGS sequence"/>
</dbReference>
<name>A0A1H8LF70_9RHOB</name>
<feature type="domain" description="Carboxyltransferase" evidence="4">
    <location>
        <begin position="14"/>
        <end position="219"/>
    </location>
</feature>
<evidence type="ECO:0000256" key="3">
    <source>
        <dbReference type="ARBA" id="ARBA00022840"/>
    </source>
</evidence>
<dbReference type="InterPro" id="IPR003833">
    <property type="entry name" value="CT_C_D"/>
</dbReference>
<dbReference type="InterPro" id="IPR010016">
    <property type="entry name" value="PxpB"/>
</dbReference>
<keyword evidence="3" id="KW-0067">ATP-binding</keyword>
<dbReference type="OrthoDB" id="9778567at2"/>
<evidence type="ECO:0000256" key="1">
    <source>
        <dbReference type="ARBA" id="ARBA00022741"/>
    </source>
</evidence>
<gene>
    <name evidence="5" type="ORF">SAMN04488011_11037</name>
</gene>
<dbReference type="SUPFAM" id="SSF160467">
    <property type="entry name" value="PH0987 N-terminal domain-like"/>
    <property type="match status" value="1"/>
</dbReference>
<dbReference type="SMART" id="SM00796">
    <property type="entry name" value="AHS1"/>
    <property type="match status" value="1"/>
</dbReference>
<keyword evidence="6" id="KW-1185">Reference proteome</keyword>
<dbReference type="RefSeq" id="WP_091846582.1">
    <property type="nucleotide sequence ID" value="NZ_FOCM01000010.1"/>
</dbReference>
<dbReference type="GO" id="GO:0005524">
    <property type="term" value="F:ATP binding"/>
    <property type="evidence" value="ECO:0007669"/>
    <property type="project" value="UniProtKB-KW"/>
</dbReference>
<evidence type="ECO:0000313" key="5">
    <source>
        <dbReference type="EMBL" id="SEO03446.1"/>
    </source>
</evidence>
<dbReference type="GO" id="GO:0016787">
    <property type="term" value="F:hydrolase activity"/>
    <property type="evidence" value="ECO:0007669"/>
    <property type="project" value="UniProtKB-KW"/>
</dbReference>
<dbReference type="Gene3D" id="2.40.100.10">
    <property type="entry name" value="Cyclophilin-like"/>
    <property type="match status" value="1"/>
</dbReference>
<dbReference type="PANTHER" id="PTHR34698">
    <property type="entry name" value="5-OXOPROLINASE SUBUNIT B"/>
    <property type="match status" value="1"/>
</dbReference>
<dbReference type="PANTHER" id="PTHR34698:SF2">
    <property type="entry name" value="5-OXOPROLINASE SUBUNIT B"/>
    <property type="match status" value="1"/>
</dbReference>
<dbReference type="Pfam" id="PF02682">
    <property type="entry name" value="CT_C_D"/>
    <property type="match status" value="1"/>
</dbReference>
<organism evidence="5 6">
    <name type="scientific">Palleronia pelagia</name>
    <dbReference type="NCBI Taxonomy" id="387096"/>
    <lineage>
        <taxon>Bacteria</taxon>
        <taxon>Pseudomonadati</taxon>
        <taxon>Pseudomonadota</taxon>
        <taxon>Alphaproteobacteria</taxon>
        <taxon>Rhodobacterales</taxon>
        <taxon>Roseobacteraceae</taxon>
        <taxon>Palleronia</taxon>
    </lineage>
</organism>
<keyword evidence="1" id="KW-0547">Nucleotide-binding</keyword>
<evidence type="ECO:0000259" key="4">
    <source>
        <dbReference type="SMART" id="SM00796"/>
    </source>
</evidence>
<dbReference type="EMBL" id="FOCM01000010">
    <property type="protein sequence ID" value="SEO03446.1"/>
    <property type="molecule type" value="Genomic_DNA"/>
</dbReference>
<dbReference type="SUPFAM" id="SSF50891">
    <property type="entry name" value="Cyclophilin-like"/>
    <property type="match status" value="1"/>
</dbReference>